<dbReference type="Proteomes" id="UP000570514">
    <property type="component" value="Unassembled WGS sequence"/>
</dbReference>
<evidence type="ECO:0000313" key="3">
    <source>
        <dbReference type="Proteomes" id="UP000570514"/>
    </source>
</evidence>
<dbReference type="RefSeq" id="WP_167084855.1">
    <property type="nucleotide sequence ID" value="NZ_BAAADC010000001.1"/>
</dbReference>
<keyword evidence="1" id="KW-0732">Signal</keyword>
<dbReference type="EMBL" id="JAASRM010000001">
    <property type="protein sequence ID" value="NIK90364.1"/>
    <property type="molecule type" value="Genomic_DNA"/>
</dbReference>
<proteinExistence type="predicted"/>
<organism evidence="2 3">
    <name type="scientific">Rhizomicrobium palustre</name>
    <dbReference type="NCBI Taxonomy" id="189966"/>
    <lineage>
        <taxon>Bacteria</taxon>
        <taxon>Pseudomonadati</taxon>
        <taxon>Pseudomonadota</taxon>
        <taxon>Alphaproteobacteria</taxon>
        <taxon>Micropepsales</taxon>
        <taxon>Micropepsaceae</taxon>
        <taxon>Rhizomicrobium</taxon>
    </lineage>
</organism>
<evidence type="ECO:0000256" key="1">
    <source>
        <dbReference type="SAM" id="SignalP"/>
    </source>
</evidence>
<evidence type="ECO:0000313" key="2">
    <source>
        <dbReference type="EMBL" id="NIK90364.1"/>
    </source>
</evidence>
<comment type="caution">
    <text evidence="2">The sequence shown here is derived from an EMBL/GenBank/DDBJ whole genome shotgun (WGS) entry which is preliminary data.</text>
</comment>
<protein>
    <submittedName>
        <fullName evidence="2">Uncharacterized protein</fullName>
    </submittedName>
</protein>
<keyword evidence="3" id="KW-1185">Reference proteome</keyword>
<reference evidence="2 3" key="1">
    <citation type="submission" date="2020-03" db="EMBL/GenBank/DDBJ databases">
        <title>Genomic Encyclopedia of Type Strains, Phase IV (KMG-IV): sequencing the most valuable type-strain genomes for metagenomic binning, comparative biology and taxonomic classification.</title>
        <authorList>
            <person name="Goeker M."/>
        </authorList>
    </citation>
    <scope>NUCLEOTIDE SEQUENCE [LARGE SCALE GENOMIC DNA]</scope>
    <source>
        <strain evidence="2 3">DSM 19867</strain>
    </source>
</reference>
<feature type="signal peptide" evidence="1">
    <location>
        <begin position="1"/>
        <end position="19"/>
    </location>
</feature>
<accession>A0A846N2X4</accession>
<name>A0A846N2X4_9PROT</name>
<feature type="chain" id="PRO_5032311101" evidence="1">
    <location>
        <begin position="20"/>
        <end position="177"/>
    </location>
</feature>
<gene>
    <name evidence="2" type="ORF">FHS83_003682</name>
</gene>
<sequence>MRAMYLAAAILGWWTSAAAAEPALVATPLGIGGVKVGMTTQAAEKALGQKLKLDFSIAGEACAPAWTTKSRLQGYYLMVQDKRVTRIDIGLPKKASGHAPILTPEGVGVGSSEAAVRKAYGKRLLIEPHPYLYDQGHYLIVEDSDHKHGIIFETDTKRVTSYRTGLFSAVSYIEGCA</sequence>
<dbReference type="AlphaFoldDB" id="A0A846N2X4"/>